<dbReference type="SUPFAM" id="SSF53335">
    <property type="entry name" value="S-adenosyl-L-methionine-dependent methyltransferases"/>
    <property type="match status" value="1"/>
</dbReference>
<reference evidence="2 3" key="1">
    <citation type="submission" date="2018-10" db="EMBL/GenBank/DDBJ databases">
        <title>An updated phylogeny of the Alphaproteobacteria reveals that the parasitic Rickettsiales and Holosporales have independent origins.</title>
        <authorList>
            <person name="Munoz-Gomez S.A."/>
            <person name="Hess S."/>
            <person name="Burger G."/>
            <person name="Lang B.F."/>
            <person name="Susko E."/>
            <person name="Slamovits C.H."/>
            <person name="Roger A.J."/>
        </authorList>
    </citation>
    <scope>NUCLEOTIDE SEQUENCE [LARGE SCALE GENOMIC DNA]</scope>
    <source>
        <strain evidence="2">HOLO01</strain>
    </source>
</reference>
<dbReference type="AlphaFoldDB" id="A0A4V2DZR2"/>
<sequence length="257" mass="29261">MTTDVIDLRDFYASSLGTVVQKDIKKTISTIWPNYKNQVVLGFGYAPPFLEAENSDLNDVYFFMPAQQGVLKWPPFRPTLSALVDENLLPLADQTIDRILCVHGLENCHSVDDFLQDAWRVLKPEGRILFVAPNRRGLWACADNNPFGFGRPYTMTQLSKLLRNHLLTPVTFRRSLYRPPSCSGFFSMTIPLWEYVGRHCLQKFSGLIYIEATKQIYAPRGKMAFAKKLKLAFPSPLAGQHAQVTLKEYCHNSDNPL</sequence>
<dbReference type="Proteomes" id="UP000293550">
    <property type="component" value="Unassembled WGS sequence"/>
</dbReference>
<dbReference type="RefSeq" id="WP_130154195.1">
    <property type="nucleotide sequence ID" value="NZ_SCFB01000006.1"/>
</dbReference>
<keyword evidence="2" id="KW-0489">Methyltransferase</keyword>
<evidence type="ECO:0000259" key="1">
    <source>
        <dbReference type="Pfam" id="PF08241"/>
    </source>
</evidence>
<dbReference type="OrthoDB" id="9800231at2"/>
<dbReference type="InterPro" id="IPR013216">
    <property type="entry name" value="Methyltransf_11"/>
</dbReference>
<proteinExistence type="predicted"/>
<dbReference type="CDD" id="cd02440">
    <property type="entry name" value="AdoMet_MTases"/>
    <property type="match status" value="1"/>
</dbReference>
<gene>
    <name evidence="2" type="ORF">EQU50_05810</name>
</gene>
<keyword evidence="2" id="KW-0808">Transferase</keyword>
<dbReference type="GO" id="GO:0008757">
    <property type="term" value="F:S-adenosylmethionine-dependent methyltransferase activity"/>
    <property type="evidence" value="ECO:0007669"/>
    <property type="project" value="InterPro"/>
</dbReference>
<name>A0A4V2DZR2_9PROT</name>
<organism evidence="2 3">
    <name type="scientific">Candidatus Finniella inopinata</name>
    <dbReference type="NCBI Taxonomy" id="1696036"/>
    <lineage>
        <taxon>Bacteria</taxon>
        <taxon>Pseudomonadati</taxon>
        <taxon>Pseudomonadota</taxon>
        <taxon>Alphaproteobacteria</taxon>
        <taxon>Holosporales</taxon>
        <taxon>Candidatus Paracaedibacteraceae</taxon>
        <taxon>Candidatus Finniella</taxon>
    </lineage>
</organism>
<feature type="domain" description="Methyltransferase type 11" evidence="1">
    <location>
        <begin position="89"/>
        <end position="130"/>
    </location>
</feature>
<dbReference type="Pfam" id="PF08241">
    <property type="entry name" value="Methyltransf_11"/>
    <property type="match status" value="1"/>
</dbReference>
<dbReference type="GO" id="GO:0032259">
    <property type="term" value="P:methylation"/>
    <property type="evidence" value="ECO:0007669"/>
    <property type="project" value="UniProtKB-KW"/>
</dbReference>
<protein>
    <submittedName>
        <fullName evidence="2">Class I SAM-dependent methyltransferase</fullName>
    </submittedName>
</protein>
<dbReference type="EMBL" id="SCFB01000006">
    <property type="protein sequence ID" value="RZI45947.1"/>
    <property type="molecule type" value="Genomic_DNA"/>
</dbReference>
<keyword evidence="3" id="KW-1185">Reference proteome</keyword>
<accession>A0A4V2DZR2</accession>
<comment type="caution">
    <text evidence="2">The sequence shown here is derived from an EMBL/GenBank/DDBJ whole genome shotgun (WGS) entry which is preliminary data.</text>
</comment>
<dbReference type="Gene3D" id="3.40.50.150">
    <property type="entry name" value="Vaccinia Virus protein VP39"/>
    <property type="match status" value="1"/>
</dbReference>
<dbReference type="InterPro" id="IPR029063">
    <property type="entry name" value="SAM-dependent_MTases_sf"/>
</dbReference>
<evidence type="ECO:0000313" key="3">
    <source>
        <dbReference type="Proteomes" id="UP000293550"/>
    </source>
</evidence>
<evidence type="ECO:0000313" key="2">
    <source>
        <dbReference type="EMBL" id="RZI45947.1"/>
    </source>
</evidence>